<accession>A0A137RKU7</accession>
<gene>
    <name evidence="1" type="ORF">LS48_03920</name>
</gene>
<dbReference type="RefSeq" id="WP_062620676.1">
    <property type="nucleotide sequence ID" value="NZ_JRWG01000002.1"/>
</dbReference>
<dbReference type="EMBL" id="JRWG01000002">
    <property type="protein sequence ID" value="KXO00809.1"/>
    <property type="molecule type" value="Genomic_DNA"/>
</dbReference>
<sequence length="77" mass="8935">MITRKFKPGDWVKIKGKNDSPKMEILKYISKEDPITGITNNDSVVECVYYKSGERFTRSIHQNRLLKLRETGGIYKA</sequence>
<protein>
    <recommendedName>
        <fullName evidence="3">DUF2158 domain-containing protein</fullName>
    </recommendedName>
</protein>
<reference evidence="1 2" key="2">
    <citation type="journal article" date="2016" name="Int. J. Syst. Evol. Microbiol.">
        <title>Vitellibacter aquimaris sp. nov., a marine bacterium isolated from seawater.</title>
        <authorList>
            <person name="Thevarajoo S."/>
            <person name="Selvaratnam C."/>
            <person name="Goh K.M."/>
            <person name="Hong K.W."/>
            <person name="Chan X.Y."/>
            <person name="Chan K.G."/>
            <person name="Chong C.S."/>
        </authorList>
    </citation>
    <scope>NUCLEOTIDE SEQUENCE [LARGE SCALE GENOMIC DNA]</scope>
    <source>
        <strain evidence="1 2">D-24</strain>
    </source>
</reference>
<dbReference type="Proteomes" id="UP000070138">
    <property type="component" value="Unassembled WGS sequence"/>
</dbReference>
<dbReference type="OrthoDB" id="1446120at2"/>
<organism evidence="1 2">
    <name type="scientific">Aequorivita aquimaris</name>
    <dbReference type="NCBI Taxonomy" id="1548749"/>
    <lineage>
        <taxon>Bacteria</taxon>
        <taxon>Pseudomonadati</taxon>
        <taxon>Bacteroidota</taxon>
        <taxon>Flavobacteriia</taxon>
        <taxon>Flavobacteriales</taxon>
        <taxon>Flavobacteriaceae</taxon>
        <taxon>Aequorivita</taxon>
    </lineage>
</organism>
<dbReference type="STRING" id="1548749.LS48_03920"/>
<name>A0A137RKU7_9FLAO</name>
<comment type="caution">
    <text evidence="1">The sequence shown here is derived from an EMBL/GenBank/DDBJ whole genome shotgun (WGS) entry which is preliminary data.</text>
</comment>
<dbReference type="AlphaFoldDB" id="A0A137RKU7"/>
<keyword evidence="2" id="KW-1185">Reference proteome</keyword>
<evidence type="ECO:0008006" key="3">
    <source>
        <dbReference type="Google" id="ProtNLM"/>
    </source>
</evidence>
<evidence type="ECO:0000313" key="1">
    <source>
        <dbReference type="EMBL" id="KXO00809.1"/>
    </source>
</evidence>
<reference evidence="2" key="1">
    <citation type="submission" date="2014-10" db="EMBL/GenBank/DDBJ databases">
        <title>Genome sequencing of Vitellibacter sp. D-24.</title>
        <authorList>
            <person name="Thevarajoo S."/>
            <person name="Selvaratnam C."/>
            <person name="Goh K.M."/>
            <person name="Chong C.S."/>
        </authorList>
    </citation>
    <scope>NUCLEOTIDE SEQUENCE [LARGE SCALE GENOMIC DNA]</scope>
    <source>
        <strain evidence="2">D-24</strain>
    </source>
</reference>
<evidence type="ECO:0000313" key="2">
    <source>
        <dbReference type="Proteomes" id="UP000070138"/>
    </source>
</evidence>
<proteinExistence type="predicted"/>